<keyword evidence="4" id="KW-1185">Reference proteome</keyword>
<proteinExistence type="predicted"/>
<feature type="chain" id="PRO_5043407215" evidence="2">
    <location>
        <begin position="20"/>
        <end position="326"/>
    </location>
</feature>
<feature type="transmembrane region" description="Helical" evidence="1">
    <location>
        <begin position="153"/>
        <end position="173"/>
    </location>
</feature>
<evidence type="ECO:0000313" key="4">
    <source>
        <dbReference type="Proteomes" id="UP001311799"/>
    </source>
</evidence>
<dbReference type="Proteomes" id="UP001311799">
    <property type="component" value="Unassembled WGS sequence"/>
</dbReference>
<dbReference type="EMBL" id="JAWDEY010000005">
    <property type="protein sequence ID" value="KAK6590725.1"/>
    <property type="molecule type" value="Genomic_DNA"/>
</dbReference>
<feature type="signal peptide" evidence="2">
    <location>
        <begin position="1"/>
        <end position="19"/>
    </location>
</feature>
<feature type="transmembrane region" description="Helical" evidence="1">
    <location>
        <begin position="88"/>
        <end position="109"/>
    </location>
</feature>
<feature type="transmembrane region" description="Helical" evidence="1">
    <location>
        <begin position="130"/>
        <end position="147"/>
    </location>
</feature>
<feature type="transmembrane region" description="Helical" evidence="1">
    <location>
        <begin position="185"/>
        <end position="207"/>
    </location>
</feature>
<evidence type="ECO:0000313" key="3">
    <source>
        <dbReference type="EMBL" id="KAK6590725.1"/>
    </source>
</evidence>
<keyword evidence="1" id="KW-0472">Membrane</keyword>
<dbReference type="AlphaFoldDB" id="A0AAV9Y2R3"/>
<comment type="caution">
    <text evidence="3">The sequence shown here is derived from an EMBL/GenBank/DDBJ whole genome shotgun (WGS) entry which is preliminary data.</text>
</comment>
<name>A0AAV9Y2R3_9CRYT</name>
<evidence type="ECO:0000256" key="1">
    <source>
        <dbReference type="SAM" id="Phobius"/>
    </source>
</evidence>
<reference evidence="3 4" key="1">
    <citation type="submission" date="2023-10" db="EMBL/GenBank/DDBJ databases">
        <title>Comparative genomics analysis reveals potential genetic determinants of host preference in Cryptosporidium xiaoi.</title>
        <authorList>
            <person name="Xiao L."/>
            <person name="Li J."/>
        </authorList>
    </citation>
    <scope>NUCLEOTIDE SEQUENCE [LARGE SCALE GENOMIC DNA]</scope>
    <source>
        <strain evidence="3 4">52996</strain>
    </source>
</reference>
<protein>
    <submittedName>
        <fullName evidence="3">Uncharacterized protein</fullName>
    </submittedName>
</protein>
<sequence>MKILYFVVFYLILLDNIYASNKVRLLTGGDRHISEKNGTKSVDLLNLNKTVPSWDSTQSCLEFLLKNRLSEFKRSNCKNNFPVLSGHYSAFIFIFLIVFTFPVTSWIIYRVSHEYEIGQLFRFSLRESGTILGSCSIVQSIMLFYLFRRIDLLYFYLIVGSIFLTGVVGIISYQKRNVLALQLHVLLLIGTKLATLISSIFLVTYYSAKNSQFYNSIYSTNYLLHPVYTYLFIYSVPLLFLDYIIYIFDLVVSLNTLSVFRVGGNADEFMSAKHLIENKNARWLTRRFIRSTVVDYTPHFQTHKLLKNHIDISSPHRYSIFYRNEV</sequence>
<gene>
    <name evidence="3" type="ORF">RS030_142094</name>
</gene>
<feature type="transmembrane region" description="Helical" evidence="1">
    <location>
        <begin position="227"/>
        <end position="248"/>
    </location>
</feature>
<accession>A0AAV9Y2R3</accession>
<keyword evidence="1" id="KW-1133">Transmembrane helix</keyword>
<evidence type="ECO:0000256" key="2">
    <source>
        <dbReference type="SAM" id="SignalP"/>
    </source>
</evidence>
<keyword evidence="2" id="KW-0732">Signal</keyword>
<organism evidence="3 4">
    <name type="scientific">Cryptosporidium xiaoi</name>
    <dbReference type="NCBI Taxonomy" id="659607"/>
    <lineage>
        <taxon>Eukaryota</taxon>
        <taxon>Sar</taxon>
        <taxon>Alveolata</taxon>
        <taxon>Apicomplexa</taxon>
        <taxon>Conoidasida</taxon>
        <taxon>Coccidia</taxon>
        <taxon>Eucoccidiorida</taxon>
        <taxon>Eimeriorina</taxon>
        <taxon>Cryptosporidiidae</taxon>
        <taxon>Cryptosporidium</taxon>
    </lineage>
</organism>
<keyword evidence="1" id="KW-0812">Transmembrane</keyword>